<dbReference type="Proteomes" id="UP000530514">
    <property type="component" value="Unassembled WGS sequence"/>
</dbReference>
<dbReference type="AlphaFoldDB" id="A0A7W2AKA7"/>
<evidence type="ECO:0000313" key="3">
    <source>
        <dbReference type="Proteomes" id="UP000530514"/>
    </source>
</evidence>
<dbReference type="RefSeq" id="WP_152568587.1">
    <property type="nucleotide sequence ID" value="NZ_JACEIP010000054.1"/>
</dbReference>
<dbReference type="Pfam" id="PF09997">
    <property type="entry name" value="DUF2238"/>
    <property type="match status" value="1"/>
</dbReference>
<organism evidence="2 3">
    <name type="scientific">Thermoactinomyces daqus</name>
    <dbReference type="NCBI Taxonomy" id="1329516"/>
    <lineage>
        <taxon>Bacteria</taxon>
        <taxon>Bacillati</taxon>
        <taxon>Bacillota</taxon>
        <taxon>Bacilli</taxon>
        <taxon>Bacillales</taxon>
        <taxon>Thermoactinomycetaceae</taxon>
        <taxon>Thermoactinomyces</taxon>
    </lineage>
</organism>
<feature type="transmembrane region" description="Helical" evidence="1">
    <location>
        <begin position="174"/>
        <end position="191"/>
    </location>
</feature>
<reference evidence="2 3" key="1">
    <citation type="submission" date="2020-07" db="EMBL/GenBank/DDBJ databases">
        <authorList>
            <person name="Feng H."/>
        </authorList>
    </citation>
    <scope>NUCLEOTIDE SEQUENCE [LARGE SCALE GENOMIC DNA]</scope>
    <source>
        <strain evidence="3">s-11</strain>
    </source>
</reference>
<dbReference type="PIRSF" id="PIRSF020606">
    <property type="entry name" value="UCP020606"/>
    <property type="match status" value="1"/>
</dbReference>
<keyword evidence="1" id="KW-0812">Transmembrane</keyword>
<protein>
    <submittedName>
        <fullName evidence="2">DUF2238 domain-containing protein</fullName>
    </submittedName>
</protein>
<keyword evidence="1" id="KW-1133">Transmembrane helix</keyword>
<comment type="caution">
    <text evidence="2">The sequence shown here is derived from an EMBL/GenBank/DDBJ whole genome shotgun (WGS) entry which is preliminary data.</text>
</comment>
<accession>A0A7W2AKA7</accession>
<evidence type="ECO:0000256" key="1">
    <source>
        <dbReference type="SAM" id="Phobius"/>
    </source>
</evidence>
<keyword evidence="1" id="KW-0472">Membrane</keyword>
<feature type="transmembrane region" description="Helical" evidence="1">
    <location>
        <begin position="131"/>
        <end position="154"/>
    </location>
</feature>
<proteinExistence type="predicted"/>
<evidence type="ECO:0000313" key="2">
    <source>
        <dbReference type="EMBL" id="MBA4544649.1"/>
    </source>
</evidence>
<dbReference type="EMBL" id="JACEIP010000054">
    <property type="protein sequence ID" value="MBA4544649.1"/>
    <property type="molecule type" value="Genomic_DNA"/>
</dbReference>
<feature type="transmembrane region" description="Helical" evidence="1">
    <location>
        <begin position="101"/>
        <end position="119"/>
    </location>
</feature>
<name>A0A7W2AKA7_9BACL</name>
<sequence length="207" mass="24277">MKIRDKLCLLMLSLWMGIFIWSAINPLNIKLWIYEVSGAFLLAAALLVTYRRFRLTPLAYVIVFIAITIMLIGGHYTYGEVPYFNEIKEVLSLKRNNFDRFGHFFQGMVIAVLFREYLVRKGVIRDRNRESFVIFCISLAFSAVYELFEFFFVILCQLNISKFLGEQGDRWDTHWDMASAFLGALIFLLFLRNCHDKQIRALEKNGI</sequence>
<feature type="transmembrane region" description="Helical" evidence="1">
    <location>
        <begin position="57"/>
        <end position="78"/>
    </location>
</feature>
<gene>
    <name evidence="2" type="ORF">H1164_17620</name>
</gene>
<feature type="transmembrane region" description="Helical" evidence="1">
    <location>
        <begin position="31"/>
        <end position="50"/>
    </location>
</feature>
<keyword evidence="3" id="KW-1185">Reference proteome</keyword>
<dbReference type="InterPro" id="IPR014509">
    <property type="entry name" value="YjdF-like"/>
</dbReference>
<feature type="transmembrane region" description="Helical" evidence="1">
    <location>
        <begin position="7"/>
        <end position="25"/>
    </location>
</feature>
<dbReference type="OrthoDB" id="9786473at2"/>
<dbReference type="InterPro" id="IPR058534">
    <property type="entry name" value="YjdF"/>
</dbReference>